<evidence type="ECO:0000313" key="3">
    <source>
        <dbReference type="Proteomes" id="UP000259864"/>
    </source>
</evidence>
<proteinExistence type="predicted"/>
<dbReference type="AlphaFoldDB" id="A0A3B0P222"/>
<feature type="compositionally biased region" description="Low complexity" evidence="1">
    <location>
        <begin position="82"/>
        <end position="103"/>
    </location>
</feature>
<feature type="compositionally biased region" description="Low complexity" evidence="1">
    <location>
        <begin position="38"/>
        <end position="54"/>
    </location>
</feature>
<accession>A0A3B0P222</accession>
<feature type="compositionally biased region" description="Polar residues" evidence="1">
    <location>
        <begin position="60"/>
        <end position="72"/>
    </location>
</feature>
<dbReference type="EMBL" id="LS991949">
    <property type="protein sequence ID" value="SYV90347.1"/>
    <property type="molecule type" value="Genomic_DNA"/>
</dbReference>
<feature type="region of interest" description="Disordered" evidence="1">
    <location>
        <begin position="34"/>
        <end position="108"/>
    </location>
</feature>
<dbReference type="KEGG" id="mala:NCTC10135_00871"/>
<evidence type="ECO:0008006" key="4">
    <source>
        <dbReference type="Google" id="ProtNLM"/>
    </source>
</evidence>
<protein>
    <recommendedName>
        <fullName evidence="4">Lipoprotein</fullName>
    </recommendedName>
</protein>
<gene>
    <name evidence="2" type="ORF">NCTC10135_00871</name>
</gene>
<evidence type="ECO:0000256" key="1">
    <source>
        <dbReference type="SAM" id="MobiDB-lite"/>
    </source>
</evidence>
<sequence length="172" mass="19844">MKKDTLRKNILIGSTIFCLLQFPLISVSCKNQQKDDFSQNQNDNSENQNNNNSQPIPDSFHNNDSQDNTQQKPDNQNHKDPQNNNNFQPTPNKPNENNEGNKPQTNNDEEKNFIEHFDNVAPSLNHGYVIEYDQSNDFYQSLDGLSGEALRNNLFLLQKANRNSTPKYSDLW</sequence>
<dbReference type="Proteomes" id="UP000259864">
    <property type="component" value="Chromosome 1"/>
</dbReference>
<dbReference type="PROSITE" id="PS51257">
    <property type="entry name" value="PROKAR_LIPOPROTEIN"/>
    <property type="match status" value="1"/>
</dbReference>
<feature type="non-terminal residue" evidence="2">
    <location>
        <position position="172"/>
    </location>
</feature>
<organism evidence="2 3">
    <name type="scientific">Metamycoplasma alkalescens</name>
    <dbReference type="NCBI Taxonomy" id="45363"/>
    <lineage>
        <taxon>Bacteria</taxon>
        <taxon>Bacillati</taxon>
        <taxon>Mycoplasmatota</taxon>
        <taxon>Mycoplasmoidales</taxon>
        <taxon>Metamycoplasmataceae</taxon>
        <taxon>Metamycoplasma</taxon>
    </lineage>
</organism>
<reference evidence="3" key="1">
    <citation type="submission" date="2018-06" db="EMBL/GenBank/DDBJ databases">
        <authorList>
            <consortium name="Pathogen Informatics"/>
        </authorList>
    </citation>
    <scope>NUCLEOTIDE SEQUENCE [LARGE SCALE GENOMIC DNA]</scope>
    <source>
        <strain evidence="3">NCTC10135</strain>
    </source>
</reference>
<name>A0A3B0P222_9BACT</name>
<evidence type="ECO:0000313" key="2">
    <source>
        <dbReference type="EMBL" id="SYV90347.1"/>
    </source>
</evidence>